<evidence type="ECO:0000313" key="2">
    <source>
        <dbReference type="EMBL" id="PWZ40222.1"/>
    </source>
</evidence>
<proteinExistence type="predicted"/>
<feature type="region of interest" description="Disordered" evidence="1">
    <location>
        <begin position="100"/>
        <end position="124"/>
    </location>
</feature>
<dbReference type="EMBL" id="NCVQ01000003">
    <property type="protein sequence ID" value="PWZ40222.1"/>
    <property type="molecule type" value="Genomic_DNA"/>
</dbReference>
<feature type="compositionally biased region" description="Basic and acidic residues" evidence="1">
    <location>
        <begin position="1"/>
        <end position="12"/>
    </location>
</feature>
<gene>
    <name evidence="2" type="ORF">Zm00014a_004302</name>
</gene>
<dbReference type="AlphaFoldDB" id="A0A3L6FZ56"/>
<dbReference type="Proteomes" id="UP000251960">
    <property type="component" value="Chromosome 2"/>
</dbReference>
<sequence>MDGKCKVNKEIDGPLGPPPRKNKYSSTRIKSEEKSKSGTQVAFGQGNSSYARYFPMPKKDSSAGGTSKLPKEYAEPWMIIPMIIMLLSHYSGNPEVLDEEEFGESSASRTEDDKLPYAVLRKSH</sequence>
<evidence type="ECO:0000256" key="1">
    <source>
        <dbReference type="SAM" id="MobiDB-lite"/>
    </source>
</evidence>
<accession>A0A3L6FZ56</accession>
<feature type="region of interest" description="Disordered" evidence="1">
    <location>
        <begin position="1"/>
        <end position="44"/>
    </location>
</feature>
<organism evidence="2">
    <name type="scientific">Zea mays</name>
    <name type="common">Maize</name>
    <dbReference type="NCBI Taxonomy" id="4577"/>
    <lineage>
        <taxon>Eukaryota</taxon>
        <taxon>Viridiplantae</taxon>
        <taxon>Streptophyta</taxon>
        <taxon>Embryophyta</taxon>
        <taxon>Tracheophyta</taxon>
        <taxon>Spermatophyta</taxon>
        <taxon>Magnoliopsida</taxon>
        <taxon>Liliopsida</taxon>
        <taxon>Poales</taxon>
        <taxon>Poaceae</taxon>
        <taxon>PACMAD clade</taxon>
        <taxon>Panicoideae</taxon>
        <taxon>Andropogonodae</taxon>
        <taxon>Andropogoneae</taxon>
        <taxon>Tripsacinae</taxon>
        <taxon>Zea</taxon>
    </lineage>
</organism>
<dbReference type="ExpressionAtlas" id="A0A3L6FZ56">
    <property type="expression patterns" value="baseline and differential"/>
</dbReference>
<comment type="caution">
    <text evidence="2">The sequence shown here is derived from an EMBL/GenBank/DDBJ whole genome shotgun (WGS) entry which is preliminary data.</text>
</comment>
<name>A0A3L6FZ56_MAIZE</name>
<reference evidence="2" key="1">
    <citation type="journal article" date="2018" name="Nat. Genet.">
        <title>Extensive intraspecific gene order and gene structural variations between Mo17 and other maize genomes.</title>
        <authorList>
            <person name="Sun S."/>
            <person name="Zhou Y."/>
            <person name="Chen J."/>
            <person name="Shi J."/>
            <person name="Zhao H."/>
            <person name="Zhao H."/>
            <person name="Song W."/>
            <person name="Zhang M."/>
            <person name="Cui Y."/>
            <person name="Dong X."/>
            <person name="Liu H."/>
            <person name="Ma X."/>
            <person name="Jiao Y."/>
            <person name="Wang B."/>
            <person name="Wei X."/>
            <person name="Stein J.C."/>
            <person name="Glaubitz J.C."/>
            <person name="Lu F."/>
            <person name="Yu G."/>
            <person name="Liang C."/>
            <person name="Fengler K."/>
            <person name="Li B."/>
            <person name="Rafalski A."/>
            <person name="Schnable P.S."/>
            <person name="Ware D.H."/>
            <person name="Buckler E.S."/>
            <person name="Lai J."/>
        </authorList>
    </citation>
    <scope>NUCLEOTIDE SEQUENCE [LARGE SCALE GENOMIC DNA]</scope>
    <source>
        <tissue evidence="2">Seedling</tissue>
    </source>
</reference>
<protein>
    <submittedName>
        <fullName evidence="2">Uncharacterized protein</fullName>
    </submittedName>
</protein>
<feature type="region of interest" description="Disordered" evidence="1">
    <location>
        <begin position="49"/>
        <end position="68"/>
    </location>
</feature>